<keyword evidence="2" id="KW-1185">Reference proteome</keyword>
<dbReference type="RefSeq" id="WP_234614689.1">
    <property type="nucleotide sequence ID" value="NZ_CP098806.1"/>
</dbReference>
<sequence>MKKVLALLFLLCLASCSDDKDQPTPSPDPAVLAKQQAPFGTSAVDVKLTKLLYNGKLFAEYFYEGDLLREQKKYLLFNVPGHYQTGSFKRNGATLESYDVEAAQWIAESQYVSDVFKPSYSIRFDAPVFDTLRTVTEENLVFLSNYTRTYLFDKQGFVKREVFLERSYGSNDITTNYIRNEQHNVVTSTATYASQPSVANRIEYEYDSHPNPFFKLGIDRNGQLAAHSLSPNNIVKETVIDAAGPVYFIEYKYEYGANGYPSRVKVESNSQGFIPYTMEFSY</sequence>
<comment type="caution">
    <text evidence="1">The sequence shown here is derived from an EMBL/GenBank/DDBJ whole genome shotgun (WGS) entry which is preliminary data.</text>
</comment>
<organism evidence="1 2">
    <name type="scientific">Dyadobacter fanqingshengii</name>
    <dbReference type="NCBI Taxonomy" id="2906443"/>
    <lineage>
        <taxon>Bacteria</taxon>
        <taxon>Pseudomonadati</taxon>
        <taxon>Bacteroidota</taxon>
        <taxon>Cytophagia</taxon>
        <taxon>Cytophagales</taxon>
        <taxon>Spirosomataceae</taxon>
        <taxon>Dyadobacter</taxon>
    </lineage>
</organism>
<evidence type="ECO:0000313" key="1">
    <source>
        <dbReference type="EMBL" id="MCF0041888.1"/>
    </source>
</evidence>
<name>A0A9X1PDW4_9BACT</name>
<evidence type="ECO:0008006" key="3">
    <source>
        <dbReference type="Google" id="ProtNLM"/>
    </source>
</evidence>
<proteinExistence type="predicted"/>
<dbReference type="AlphaFoldDB" id="A0A9X1PDW4"/>
<reference evidence="1" key="1">
    <citation type="submission" date="2021-12" db="EMBL/GenBank/DDBJ databases">
        <title>Novel species in genus Dyadobacter.</title>
        <authorList>
            <person name="Ma C."/>
        </authorList>
    </citation>
    <scope>NUCLEOTIDE SEQUENCE</scope>
    <source>
        <strain evidence="1">CY399</strain>
    </source>
</reference>
<dbReference type="EMBL" id="JAJTTA010000002">
    <property type="protein sequence ID" value="MCF0041888.1"/>
    <property type="molecule type" value="Genomic_DNA"/>
</dbReference>
<evidence type="ECO:0000313" key="2">
    <source>
        <dbReference type="Proteomes" id="UP001139700"/>
    </source>
</evidence>
<accession>A0A9X1PDW4</accession>
<protein>
    <recommendedName>
        <fullName evidence="3">DUF4595 domain-containing protein</fullName>
    </recommendedName>
</protein>
<dbReference type="Proteomes" id="UP001139700">
    <property type="component" value="Unassembled WGS sequence"/>
</dbReference>
<gene>
    <name evidence="1" type="ORF">LXM24_17410</name>
</gene>